<dbReference type="PANTHER" id="PTHR45790:SF6">
    <property type="entry name" value="UROPORPHYRINOGEN-III C-METHYLTRANSFERASE"/>
    <property type="match status" value="1"/>
</dbReference>
<comment type="caution">
    <text evidence="7">The sequence shown here is derived from an EMBL/GenBank/DDBJ whole genome shotgun (WGS) entry which is preliminary data.</text>
</comment>
<keyword evidence="8" id="KW-1185">Reference proteome</keyword>
<dbReference type="GO" id="GO:0032259">
    <property type="term" value="P:methylation"/>
    <property type="evidence" value="ECO:0007669"/>
    <property type="project" value="UniProtKB-KW"/>
</dbReference>
<keyword evidence="3" id="KW-0808">Transferase</keyword>
<dbReference type="InterPro" id="IPR014777">
    <property type="entry name" value="4pyrrole_Mease_sub1"/>
</dbReference>
<dbReference type="AlphaFoldDB" id="A0A5A8CA27"/>
<accession>A0A5A8CA27</accession>
<dbReference type="Pfam" id="PF00590">
    <property type="entry name" value="TP_methylase"/>
    <property type="match status" value="1"/>
</dbReference>
<dbReference type="InterPro" id="IPR000878">
    <property type="entry name" value="4pyrrol_Mease"/>
</dbReference>
<reference evidence="7 8" key="1">
    <citation type="submission" date="2019-07" db="EMBL/GenBank/DDBJ databases">
        <title>Genomes of Cafeteria roenbergensis.</title>
        <authorList>
            <person name="Fischer M.G."/>
            <person name="Hackl T."/>
            <person name="Roman M."/>
        </authorList>
    </citation>
    <scope>NUCLEOTIDE SEQUENCE [LARGE SCALE GENOMIC DNA]</scope>
    <source>
        <strain evidence="7 8">BVI</strain>
    </source>
</reference>
<feature type="domain" description="Tetrapyrrole methylase" evidence="6">
    <location>
        <begin position="81"/>
        <end position="289"/>
    </location>
</feature>
<dbReference type="Gene3D" id="3.30.950.10">
    <property type="entry name" value="Methyltransferase, Cobalt-precorrin-4 Transmethylase, Domain 2"/>
    <property type="match status" value="1"/>
</dbReference>
<dbReference type="GO" id="GO:0019354">
    <property type="term" value="P:siroheme biosynthetic process"/>
    <property type="evidence" value="ECO:0007669"/>
    <property type="project" value="InterPro"/>
</dbReference>
<keyword evidence="2" id="KW-0489">Methyltransferase</keyword>
<dbReference type="PANTHER" id="PTHR45790">
    <property type="entry name" value="SIROHEME SYNTHASE-RELATED"/>
    <property type="match status" value="1"/>
</dbReference>
<evidence type="ECO:0000313" key="7">
    <source>
        <dbReference type="EMBL" id="KAA0149334.1"/>
    </source>
</evidence>
<dbReference type="InterPro" id="IPR006366">
    <property type="entry name" value="CobA/CysG_C"/>
</dbReference>
<dbReference type="InterPro" id="IPR050161">
    <property type="entry name" value="Siro_Cobalamin_biosynth"/>
</dbReference>
<sequence length="335" mass="33860">MLLDSAIMLLGLEAAAVSVLLVGAALGALLSAVASGCDVCRRGHGPAKSDPAPSPLGALWAATPGRAVPSPAGRAAEPGCVYLVGAGLGDADLLTVRALRLIQTADVVLFDRLISAEIRSLAAPGAEVHIARKVPGKADAAQAELNALGARAAQAGRSVVRVKIGDPLLFARGGEEICVYRGLGIEPVLVPGLSSALVAPLLAKIPVTHRGVANQLLIATGRDRGGRLPDLPAYSPSRTLVLLMAVGRLGTLFEGALAPLGFPASTPLAVIEDASLPTERQTVTTVAEVAAMHAARPFKAPAVVVIGRVVGALADAAVAAEARMLGPAPESLLRV</sequence>
<evidence type="ECO:0000259" key="6">
    <source>
        <dbReference type="Pfam" id="PF00590"/>
    </source>
</evidence>
<name>A0A5A8CA27_CAFRO</name>
<dbReference type="SUPFAM" id="SSF53790">
    <property type="entry name" value="Tetrapyrrole methylase"/>
    <property type="match status" value="1"/>
</dbReference>
<dbReference type="Gene3D" id="3.40.1010.10">
    <property type="entry name" value="Cobalt-precorrin-4 Transmethylase, Domain 1"/>
    <property type="match status" value="1"/>
</dbReference>
<dbReference type="NCBIfam" id="NF004790">
    <property type="entry name" value="PRK06136.1"/>
    <property type="match status" value="1"/>
</dbReference>
<dbReference type="NCBIfam" id="TIGR01469">
    <property type="entry name" value="cobA_cysG_Cterm"/>
    <property type="match status" value="1"/>
</dbReference>
<organism evidence="7 8">
    <name type="scientific">Cafeteria roenbergensis</name>
    <name type="common">Marine flagellate</name>
    <dbReference type="NCBI Taxonomy" id="33653"/>
    <lineage>
        <taxon>Eukaryota</taxon>
        <taxon>Sar</taxon>
        <taxon>Stramenopiles</taxon>
        <taxon>Bigyra</taxon>
        <taxon>Opalozoa</taxon>
        <taxon>Bicosoecida</taxon>
        <taxon>Cafeteriaceae</taxon>
        <taxon>Cafeteria</taxon>
    </lineage>
</organism>
<proteinExistence type="predicted"/>
<evidence type="ECO:0000313" key="8">
    <source>
        <dbReference type="Proteomes" id="UP000323011"/>
    </source>
</evidence>
<protein>
    <recommendedName>
        <fullName evidence="1">uroporphyrinogen-III C-methyltransferase</fullName>
        <ecNumber evidence="1">2.1.1.107</ecNumber>
    </recommendedName>
</protein>
<evidence type="ECO:0000256" key="5">
    <source>
        <dbReference type="ARBA" id="ARBA00023244"/>
    </source>
</evidence>
<evidence type="ECO:0000256" key="4">
    <source>
        <dbReference type="ARBA" id="ARBA00022691"/>
    </source>
</evidence>
<dbReference type="InterPro" id="IPR014776">
    <property type="entry name" value="4pyrrole_Mease_sub2"/>
</dbReference>
<evidence type="ECO:0000256" key="1">
    <source>
        <dbReference type="ARBA" id="ARBA00012162"/>
    </source>
</evidence>
<dbReference type="EC" id="2.1.1.107" evidence="1"/>
<evidence type="ECO:0000256" key="3">
    <source>
        <dbReference type="ARBA" id="ARBA00022679"/>
    </source>
</evidence>
<dbReference type="OMA" id="EWTPQEY"/>
<dbReference type="InterPro" id="IPR035996">
    <property type="entry name" value="4pyrrol_Methylase_sf"/>
</dbReference>
<dbReference type="GO" id="GO:0004851">
    <property type="term" value="F:uroporphyrin-III C-methyltransferase activity"/>
    <property type="evidence" value="ECO:0007669"/>
    <property type="project" value="UniProtKB-EC"/>
</dbReference>
<dbReference type="CDD" id="cd11642">
    <property type="entry name" value="SUMT"/>
    <property type="match status" value="1"/>
</dbReference>
<dbReference type="Proteomes" id="UP000323011">
    <property type="component" value="Unassembled WGS sequence"/>
</dbReference>
<keyword evidence="5" id="KW-0627">Porphyrin biosynthesis</keyword>
<dbReference type="FunFam" id="3.40.1010.10:FF:000001">
    <property type="entry name" value="Siroheme synthase"/>
    <property type="match status" value="1"/>
</dbReference>
<dbReference type="EMBL" id="VLTN01000044">
    <property type="protein sequence ID" value="KAA0149334.1"/>
    <property type="molecule type" value="Genomic_DNA"/>
</dbReference>
<gene>
    <name evidence="7" type="ORF">FNF29_06039</name>
</gene>
<keyword evidence="4" id="KW-0949">S-adenosyl-L-methionine</keyword>
<evidence type="ECO:0000256" key="2">
    <source>
        <dbReference type="ARBA" id="ARBA00022603"/>
    </source>
</evidence>